<evidence type="ECO:0000313" key="1">
    <source>
        <dbReference type="EMBL" id="CAB5393256.1"/>
    </source>
</evidence>
<dbReference type="Proteomes" id="UP000684084">
    <property type="component" value="Unassembled WGS sequence"/>
</dbReference>
<dbReference type="OrthoDB" id="2310274at2759"/>
<sequence>MCEQLETKVFASFVNLKMLELKGNRTDSELKWNNIRDLSLLYLQTLKVRNIPINCLTNLIISSGRQLTKICYHYKDVFSNKLLIRAIYQNCPNLIYLELLYRNKIILDLEKLLINCRYLKRIDFNIYHYKELRGYLYVRWHQLFCTLAVSSPPSLFEFVFKYTDENPEFICLKYLFDSWKGRHPISLKFKKERDYYYDSNQYVSLIEFIESYKEKGIIEKFVHYHDDEDLNLLEIHKAKRVVNNPETVETKTTSIWNKFKEEFNKYLGYSPGNKYPTPPREYIVKEERKK</sequence>
<reference evidence="1" key="1">
    <citation type="submission" date="2020-05" db="EMBL/GenBank/DDBJ databases">
        <authorList>
            <person name="Rincon C."/>
            <person name="Sanders R I."/>
            <person name="Robbins C."/>
            <person name="Chaturvedi A."/>
        </authorList>
    </citation>
    <scope>NUCLEOTIDE SEQUENCE</scope>
    <source>
        <strain evidence="1">CHB12</strain>
    </source>
</reference>
<name>A0A915ZZK5_9GLOM</name>
<accession>A0A915ZZK5</accession>
<protein>
    <submittedName>
        <fullName evidence="1">Uncharacterized protein</fullName>
    </submittedName>
</protein>
<comment type="caution">
    <text evidence="1">The sequence shown here is derived from an EMBL/GenBank/DDBJ whole genome shotgun (WGS) entry which is preliminary data.</text>
</comment>
<evidence type="ECO:0000313" key="2">
    <source>
        <dbReference type="Proteomes" id="UP000684084"/>
    </source>
</evidence>
<dbReference type="AlphaFoldDB" id="A0A915ZZK5"/>
<dbReference type="EMBL" id="CAGKOT010000081">
    <property type="protein sequence ID" value="CAB5393256.1"/>
    <property type="molecule type" value="Genomic_DNA"/>
</dbReference>
<dbReference type="VEuPathDB" id="FungiDB:RhiirFUN_018212"/>
<gene>
    <name evidence="1" type="ORF">CHRIB12_LOCUS22775</name>
</gene>
<organism evidence="1 2">
    <name type="scientific">Rhizophagus irregularis</name>
    <dbReference type="NCBI Taxonomy" id="588596"/>
    <lineage>
        <taxon>Eukaryota</taxon>
        <taxon>Fungi</taxon>
        <taxon>Fungi incertae sedis</taxon>
        <taxon>Mucoromycota</taxon>
        <taxon>Glomeromycotina</taxon>
        <taxon>Glomeromycetes</taxon>
        <taxon>Glomerales</taxon>
        <taxon>Glomeraceae</taxon>
        <taxon>Rhizophagus</taxon>
    </lineage>
</organism>
<proteinExistence type="predicted"/>